<comment type="subunit">
    <text evidence="4">Heterotetramer; composed of 2 small (MOCS2A) and 2 large (MOCS2B) subunits.</text>
</comment>
<sequence length="169" mass="18366">MGDGNAAVSQKDDHELSETCNGVDMYVLVTSDGLKLDPLVGRVTDNGAGAIATFSGVTRDTFNGKGVLRLEYEAYEPMAVRKMAEICREAAGKWSLRKIAMAHRTGEVGIGQPSVIIAASSAHRADALQACHWAIDELKATVPIWKKEFYEGGEVWKENAECRRPAVQN</sequence>
<reference evidence="5 6" key="1">
    <citation type="submission" date="2023-10" db="EMBL/GenBank/DDBJ databases">
        <authorList>
            <person name="Maclean D."/>
            <person name="Macfadyen A."/>
        </authorList>
    </citation>
    <scope>NUCLEOTIDE SEQUENCE [LARGE SCALE GENOMIC DNA]</scope>
</reference>
<evidence type="ECO:0000256" key="1">
    <source>
        <dbReference type="ARBA" id="ARBA00022490"/>
    </source>
</evidence>
<dbReference type="GO" id="GO:0006777">
    <property type="term" value="P:Mo-molybdopterin cofactor biosynthetic process"/>
    <property type="evidence" value="ECO:0007669"/>
    <property type="project" value="UniProtKB-UniRule"/>
</dbReference>
<comment type="similarity">
    <text evidence="4">Belongs to the MoaE family. MOCS2B subfamily.</text>
</comment>
<comment type="catalytic activity">
    <reaction evidence="4">
        <text>2 [molybdopterin-synthase sulfur-carrier protein]-C-terminal-Gly-aminoethanethioate + cyclic pyranopterin phosphate + H2O = molybdopterin + 2 [molybdopterin-synthase sulfur-carrier protein]-C-terminal Gly-Gly + 2 H(+)</text>
        <dbReference type="Rhea" id="RHEA:26333"/>
        <dbReference type="Rhea" id="RHEA-COMP:12202"/>
        <dbReference type="Rhea" id="RHEA-COMP:19907"/>
        <dbReference type="ChEBI" id="CHEBI:15377"/>
        <dbReference type="ChEBI" id="CHEBI:15378"/>
        <dbReference type="ChEBI" id="CHEBI:58698"/>
        <dbReference type="ChEBI" id="CHEBI:59648"/>
        <dbReference type="ChEBI" id="CHEBI:90778"/>
        <dbReference type="ChEBI" id="CHEBI:232372"/>
        <dbReference type="EC" id="2.8.1.12"/>
    </reaction>
</comment>
<feature type="binding site" evidence="4">
    <location>
        <begin position="146"/>
        <end position="148"/>
    </location>
    <ligand>
        <name>substrate</name>
    </ligand>
</feature>
<dbReference type="InterPro" id="IPR028888">
    <property type="entry name" value="MOCS2B_euk"/>
</dbReference>
<dbReference type="Proteomes" id="UP001314263">
    <property type="component" value="Unassembled WGS sequence"/>
</dbReference>
<evidence type="ECO:0000256" key="3">
    <source>
        <dbReference type="ARBA" id="ARBA00023150"/>
    </source>
</evidence>
<dbReference type="FunFam" id="3.90.1170.40:FF:000002">
    <property type="entry name" value="Molybdopterin synthase catalytic subunit"/>
    <property type="match status" value="1"/>
</dbReference>
<proteinExistence type="inferred from homology"/>
<dbReference type="Pfam" id="PF02391">
    <property type="entry name" value="MoaE"/>
    <property type="match status" value="1"/>
</dbReference>
<evidence type="ECO:0000256" key="2">
    <source>
        <dbReference type="ARBA" id="ARBA00022679"/>
    </source>
</evidence>
<organism evidence="5 6">
    <name type="scientific">Coccomyxa viridis</name>
    <dbReference type="NCBI Taxonomy" id="1274662"/>
    <lineage>
        <taxon>Eukaryota</taxon>
        <taxon>Viridiplantae</taxon>
        <taxon>Chlorophyta</taxon>
        <taxon>core chlorophytes</taxon>
        <taxon>Trebouxiophyceae</taxon>
        <taxon>Trebouxiophyceae incertae sedis</taxon>
        <taxon>Coccomyxaceae</taxon>
        <taxon>Coccomyxa</taxon>
    </lineage>
</organism>
<protein>
    <recommendedName>
        <fullName evidence="4">Molybdopterin synthase catalytic subunit</fullName>
        <ecNumber evidence="4">2.8.1.12</ecNumber>
    </recommendedName>
    <alternativeName>
        <fullName evidence="4">Molybdenum cofactor synthesis protein 2 large subunit</fullName>
    </alternativeName>
    <alternativeName>
        <fullName evidence="4">Molybdenum cofactor synthesis protein 2B</fullName>
        <shortName evidence="4">MOCS2B</shortName>
    </alternativeName>
</protein>
<comment type="subcellular location">
    <subcellularLocation>
        <location evidence="4">Cytoplasm</location>
    </subcellularLocation>
</comment>
<feature type="binding site" evidence="4">
    <location>
        <position position="139"/>
    </location>
    <ligand>
        <name>substrate</name>
    </ligand>
</feature>
<evidence type="ECO:0000313" key="5">
    <source>
        <dbReference type="EMBL" id="CAK0785837.1"/>
    </source>
</evidence>
<dbReference type="SUPFAM" id="SSF54690">
    <property type="entry name" value="Molybdopterin synthase subunit MoaE"/>
    <property type="match status" value="1"/>
</dbReference>
<dbReference type="AlphaFoldDB" id="A0AAV1IF40"/>
<keyword evidence="1 4" id="KW-0963">Cytoplasm</keyword>
<comment type="function">
    <text evidence="4">Catalytic subunit of the molybdopterin synthase complex, a complex that catalyzes the conversion of precursor Z into molybdopterin. Acts by mediating the incorporation of 2 sulfur atoms from thiocarboxylated MOCS2A into precursor Z to generate a dithiolene group.</text>
</comment>
<feature type="binding site" evidence="4">
    <location>
        <begin position="123"/>
        <end position="124"/>
    </location>
    <ligand>
        <name>substrate</name>
    </ligand>
</feature>
<comment type="caution">
    <text evidence="5">The sequence shown here is derived from an EMBL/GenBank/DDBJ whole genome shotgun (WGS) entry which is preliminary data.</text>
</comment>
<name>A0AAV1IF40_9CHLO</name>
<dbReference type="EC" id="2.8.1.12" evidence="4"/>
<dbReference type="CDD" id="cd00756">
    <property type="entry name" value="MoaE"/>
    <property type="match status" value="1"/>
</dbReference>
<gene>
    <name evidence="5" type="ORF">CVIRNUC_009049</name>
</gene>
<dbReference type="InterPro" id="IPR003448">
    <property type="entry name" value="Mopterin_biosynth_MoaE"/>
</dbReference>
<dbReference type="Gene3D" id="3.90.1170.40">
    <property type="entry name" value="Molybdopterin biosynthesis MoaE subunit"/>
    <property type="match status" value="1"/>
</dbReference>
<dbReference type="HAMAP" id="MF_03052">
    <property type="entry name" value="MOC2B"/>
    <property type="match status" value="1"/>
</dbReference>
<dbReference type="GO" id="GO:1990140">
    <property type="term" value="C:molybdopterin synthase complex"/>
    <property type="evidence" value="ECO:0007669"/>
    <property type="project" value="UniProtKB-UniRule"/>
</dbReference>
<dbReference type="PANTHER" id="PTHR23404">
    <property type="entry name" value="MOLYBDOPTERIN SYNTHASE RELATED"/>
    <property type="match status" value="1"/>
</dbReference>
<accession>A0AAV1IF40</accession>
<comment type="pathway">
    <text evidence="4">Cofactor biosynthesis; molybdopterin biosynthesis.</text>
</comment>
<dbReference type="EMBL" id="CAUYUE010000013">
    <property type="protein sequence ID" value="CAK0785837.1"/>
    <property type="molecule type" value="Genomic_DNA"/>
</dbReference>
<keyword evidence="2 4" id="KW-0808">Transferase</keyword>
<dbReference type="InterPro" id="IPR036563">
    <property type="entry name" value="MoaE_sf"/>
</dbReference>
<evidence type="ECO:0000256" key="4">
    <source>
        <dbReference type="HAMAP-Rule" id="MF_03052"/>
    </source>
</evidence>
<evidence type="ECO:0000313" key="6">
    <source>
        <dbReference type="Proteomes" id="UP001314263"/>
    </source>
</evidence>
<dbReference type="GO" id="GO:0030366">
    <property type="term" value="F:molybdopterin synthase activity"/>
    <property type="evidence" value="ECO:0007669"/>
    <property type="project" value="UniProtKB-UniRule"/>
</dbReference>
<keyword evidence="3 4" id="KW-0501">Molybdenum cofactor biosynthesis</keyword>
<keyword evidence="6" id="KW-1185">Reference proteome</keyword>